<dbReference type="InterPro" id="IPR001789">
    <property type="entry name" value="Sig_transdc_resp-reg_receiver"/>
</dbReference>
<sequence>MPQAHETVLLVDDQPENLSILADLLEPHYRVKVADCGERALRAAVSEPRPDLILLDVMMPDLDGYAVLSRLHANASTKNIPVIFVTARDSAEDEERGLELGAVDYIVKPIRPLVVLARVRTHLENRRAQHVLADQNKFLEAEIARRMHDNEIVQNASLSALAMLAEMRDTDTGNHIYRTQGYVEVLARALTQRPEYAAQLPPEQLVRVVKAAPLHDIGKVGIPDRILLKPGTLTEEEFAIMRTHSAIGSEAITQAMTKVQAADHSSYRSDSRPLAFLDVARQIAQSHHERWDGTGYPERKHSTDIPLPARIMALADVFDALTTRRVYKPAMSIEKATDIICQGRGTHFDPTIVDVFLQEHAQFIRIAHEYEDA</sequence>
<feature type="domain" description="Response regulatory" evidence="2">
    <location>
        <begin position="7"/>
        <end position="123"/>
    </location>
</feature>
<dbReference type="InterPro" id="IPR037522">
    <property type="entry name" value="HD_GYP_dom"/>
</dbReference>
<dbReference type="SMART" id="SM00471">
    <property type="entry name" value="HDc"/>
    <property type="match status" value="1"/>
</dbReference>
<accession>A0A1H9LR04</accession>
<dbReference type="Proteomes" id="UP000199766">
    <property type="component" value="Unassembled WGS sequence"/>
</dbReference>
<feature type="domain" description="HD-GYP" evidence="3">
    <location>
        <begin position="150"/>
        <end position="372"/>
    </location>
</feature>
<dbReference type="EMBL" id="FOGD01000004">
    <property type="protein sequence ID" value="SER13864.1"/>
    <property type="molecule type" value="Genomic_DNA"/>
</dbReference>
<feature type="modified residue" description="4-aspartylphosphate" evidence="1">
    <location>
        <position position="56"/>
    </location>
</feature>
<dbReference type="GO" id="GO:0008081">
    <property type="term" value="F:phosphoric diester hydrolase activity"/>
    <property type="evidence" value="ECO:0007669"/>
    <property type="project" value="UniProtKB-ARBA"/>
</dbReference>
<dbReference type="CDD" id="cd00077">
    <property type="entry name" value="HDc"/>
    <property type="match status" value="1"/>
</dbReference>
<proteinExistence type="predicted"/>
<dbReference type="PANTHER" id="PTHR45228:SF5">
    <property type="entry name" value="CYCLIC DI-GMP PHOSPHODIESTERASE VC_1348-RELATED"/>
    <property type="match status" value="1"/>
</dbReference>
<protein>
    <submittedName>
        <fullName evidence="4">Putative two-component system response regulator</fullName>
    </submittedName>
</protein>
<evidence type="ECO:0000313" key="5">
    <source>
        <dbReference type="Proteomes" id="UP000199766"/>
    </source>
</evidence>
<dbReference type="SMART" id="SM00448">
    <property type="entry name" value="REC"/>
    <property type="match status" value="1"/>
</dbReference>
<evidence type="ECO:0000259" key="2">
    <source>
        <dbReference type="PROSITE" id="PS50110"/>
    </source>
</evidence>
<keyword evidence="1" id="KW-0597">Phosphoprotein</keyword>
<dbReference type="InterPro" id="IPR003607">
    <property type="entry name" value="HD/PDEase_dom"/>
</dbReference>
<dbReference type="InterPro" id="IPR052020">
    <property type="entry name" value="Cyclic_di-GMP/3'3'-cGAMP_PDE"/>
</dbReference>
<evidence type="ECO:0000313" key="4">
    <source>
        <dbReference type="EMBL" id="SER13864.1"/>
    </source>
</evidence>
<dbReference type="PROSITE" id="PS51832">
    <property type="entry name" value="HD_GYP"/>
    <property type="match status" value="1"/>
</dbReference>
<dbReference type="STRING" id="180197.SAMN02982919_01835"/>
<dbReference type="Pfam" id="PF00072">
    <property type="entry name" value="Response_reg"/>
    <property type="match status" value="1"/>
</dbReference>
<organism evidence="4 5">
    <name type="scientific">Giesbergeria anulus</name>
    <dbReference type="NCBI Taxonomy" id="180197"/>
    <lineage>
        <taxon>Bacteria</taxon>
        <taxon>Pseudomonadati</taxon>
        <taxon>Pseudomonadota</taxon>
        <taxon>Betaproteobacteria</taxon>
        <taxon>Burkholderiales</taxon>
        <taxon>Comamonadaceae</taxon>
        <taxon>Giesbergeria</taxon>
    </lineage>
</organism>
<dbReference type="PANTHER" id="PTHR45228">
    <property type="entry name" value="CYCLIC DI-GMP PHOSPHODIESTERASE TM_0186-RELATED"/>
    <property type="match status" value="1"/>
</dbReference>
<evidence type="ECO:0000256" key="1">
    <source>
        <dbReference type="PROSITE-ProRule" id="PRU00169"/>
    </source>
</evidence>
<dbReference type="Gene3D" id="3.40.50.2300">
    <property type="match status" value="1"/>
</dbReference>
<name>A0A1H9LR04_9BURK</name>
<dbReference type="InterPro" id="IPR011006">
    <property type="entry name" value="CheY-like_superfamily"/>
</dbReference>
<dbReference type="AlphaFoldDB" id="A0A1H9LR04"/>
<dbReference type="Gene3D" id="1.10.3210.10">
    <property type="entry name" value="Hypothetical protein af1432"/>
    <property type="match status" value="1"/>
</dbReference>
<dbReference type="RefSeq" id="WP_091456262.1">
    <property type="nucleotide sequence ID" value="NZ_FOGD01000004.1"/>
</dbReference>
<dbReference type="SUPFAM" id="SSF109604">
    <property type="entry name" value="HD-domain/PDEase-like"/>
    <property type="match status" value="1"/>
</dbReference>
<dbReference type="PROSITE" id="PS50110">
    <property type="entry name" value="RESPONSE_REGULATORY"/>
    <property type="match status" value="1"/>
</dbReference>
<gene>
    <name evidence="4" type="ORF">SAMN02982919_01835</name>
</gene>
<reference evidence="4 5" key="1">
    <citation type="submission" date="2016-10" db="EMBL/GenBank/DDBJ databases">
        <authorList>
            <person name="de Groot N.N."/>
        </authorList>
    </citation>
    <scope>NUCLEOTIDE SEQUENCE [LARGE SCALE GENOMIC DNA]</scope>
    <source>
        <strain evidence="4 5">ATCC 35958</strain>
    </source>
</reference>
<dbReference type="SUPFAM" id="SSF52172">
    <property type="entry name" value="CheY-like"/>
    <property type="match status" value="1"/>
</dbReference>
<keyword evidence="5" id="KW-1185">Reference proteome</keyword>
<dbReference type="GO" id="GO:0000160">
    <property type="term" value="P:phosphorelay signal transduction system"/>
    <property type="evidence" value="ECO:0007669"/>
    <property type="project" value="InterPro"/>
</dbReference>
<dbReference type="OrthoDB" id="9763857at2"/>
<dbReference type="Pfam" id="PF13487">
    <property type="entry name" value="HD_5"/>
    <property type="match status" value="1"/>
</dbReference>
<evidence type="ECO:0000259" key="3">
    <source>
        <dbReference type="PROSITE" id="PS51832"/>
    </source>
</evidence>